<evidence type="ECO:0000256" key="1">
    <source>
        <dbReference type="SAM" id="MobiDB-lite"/>
    </source>
</evidence>
<dbReference type="EMBL" id="QUAH01000007">
    <property type="protein sequence ID" value="RFT15643.1"/>
    <property type="molecule type" value="Genomic_DNA"/>
</dbReference>
<protein>
    <submittedName>
        <fullName evidence="2">Uncharacterized protein</fullName>
    </submittedName>
</protein>
<sequence>MWGGGEFEGPVVRSKLNPVEGPAIRLEAGQHPASVKG</sequence>
<gene>
    <name evidence="2" type="ORF">OP8BY_0018</name>
</gene>
<evidence type="ECO:0000313" key="3">
    <source>
        <dbReference type="Proteomes" id="UP000257323"/>
    </source>
</evidence>
<proteinExistence type="predicted"/>
<evidence type="ECO:0000313" key="2">
    <source>
        <dbReference type="EMBL" id="RFT15643.1"/>
    </source>
</evidence>
<accession>A0A3E2BLM1</accession>
<comment type="caution">
    <text evidence="2">The sequence shown here is derived from an EMBL/GenBank/DDBJ whole genome shotgun (WGS) entry which is preliminary data.</text>
</comment>
<feature type="region of interest" description="Disordered" evidence="1">
    <location>
        <begin position="1"/>
        <end position="37"/>
    </location>
</feature>
<reference evidence="2 3" key="1">
    <citation type="submission" date="2018-08" db="EMBL/GenBank/DDBJ databases">
        <title>Genome analysis of the thermophilic bacterium of the candidate phylum Aminicenantes from deep subsurface aquifer revealed its physiology and ecological role.</title>
        <authorList>
            <person name="Kadnikov V.V."/>
            <person name="Mardanov A.V."/>
            <person name="Beletsky A.V."/>
            <person name="Karnachuk O.V."/>
            <person name="Ravin N.V."/>
        </authorList>
    </citation>
    <scope>NUCLEOTIDE SEQUENCE [LARGE SCALE GENOMIC DNA]</scope>
    <source>
        <strain evidence="2">BY38</strain>
    </source>
</reference>
<dbReference type="AlphaFoldDB" id="A0A3E2BLM1"/>
<dbReference type="Proteomes" id="UP000257323">
    <property type="component" value="Unassembled WGS sequence"/>
</dbReference>
<organism evidence="2 3">
    <name type="scientific">Candidatus Saccharicenans subterraneus</name>
    <dbReference type="NCBI Taxonomy" id="2508984"/>
    <lineage>
        <taxon>Bacteria</taxon>
        <taxon>Candidatus Aminicenantota</taxon>
        <taxon>Candidatus Aminicenantia</taxon>
        <taxon>Candidatus Aminicenantales</taxon>
        <taxon>Candidatus Saccharicenantaceae</taxon>
        <taxon>Candidatus Saccharicenans</taxon>
    </lineage>
</organism>
<name>A0A3E2BLM1_9BACT</name>